<name>A0A371H954_MUCPR</name>
<gene>
    <name evidence="2" type="ORF">CR513_17662</name>
</gene>
<dbReference type="EMBL" id="QJKJ01003261">
    <property type="protein sequence ID" value="RDX99301.1"/>
    <property type="molecule type" value="Genomic_DNA"/>
</dbReference>
<proteinExistence type="predicted"/>
<accession>A0A371H954</accession>
<organism evidence="2 3">
    <name type="scientific">Mucuna pruriens</name>
    <name type="common">Velvet bean</name>
    <name type="synonym">Dolichos pruriens</name>
    <dbReference type="NCBI Taxonomy" id="157652"/>
    <lineage>
        <taxon>Eukaryota</taxon>
        <taxon>Viridiplantae</taxon>
        <taxon>Streptophyta</taxon>
        <taxon>Embryophyta</taxon>
        <taxon>Tracheophyta</taxon>
        <taxon>Spermatophyta</taxon>
        <taxon>Magnoliopsida</taxon>
        <taxon>eudicotyledons</taxon>
        <taxon>Gunneridae</taxon>
        <taxon>Pentapetalae</taxon>
        <taxon>rosids</taxon>
        <taxon>fabids</taxon>
        <taxon>Fabales</taxon>
        <taxon>Fabaceae</taxon>
        <taxon>Papilionoideae</taxon>
        <taxon>50 kb inversion clade</taxon>
        <taxon>NPAAA clade</taxon>
        <taxon>indigoferoid/millettioid clade</taxon>
        <taxon>Phaseoleae</taxon>
        <taxon>Mucuna</taxon>
    </lineage>
</organism>
<reference evidence="2" key="1">
    <citation type="submission" date="2018-05" db="EMBL/GenBank/DDBJ databases">
        <title>Draft genome of Mucuna pruriens seed.</title>
        <authorList>
            <person name="Nnadi N.E."/>
            <person name="Vos R."/>
            <person name="Hasami M.H."/>
            <person name="Devisetty U.K."/>
            <person name="Aguiy J.C."/>
        </authorList>
    </citation>
    <scope>NUCLEOTIDE SEQUENCE [LARGE SCALE GENOMIC DNA]</scope>
    <source>
        <strain evidence="2">JCA_2017</strain>
    </source>
</reference>
<evidence type="ECO:0000313" key="3">
    <source>
        <dbReference type="Proteomes" id="UP000257109"/>
    </source>
</evidence>
<keyword evidence="3" id="KW-1185">Reference proteome</keyword>
<feature type="region of interest" description="Disordered" evidence="1">
    <location>
        <begin position="117"/>
        <end position="143"/>
    </location>
</feature>
<feature type="non-terminal residue" evidence="2">
    <location>
        <position position="1"/>
    </location>
</feature>
<dbReference type="AlphaFoldDB" id="A0A371H954"/>
<dbReference type="PANTHER" id="PTHR36376">
    <property type="entry name" value="OS09G0514700 PROTEIN"/>
    <property type="match status" value="1"/>
</dbReference>
<evidence type="ECO:0000313" key="2">
    <source>
        <dbReference type="EMBL" id="RDX99301.1"/>
    </source>
</evidence>
<protein>
    <submittedName>
        <fullName evidence="2">Uncharacterized protein</fullName>
    </submittedName>
</protein>
<sequence length="462" mass="50297">MYKGASKKSKLLGRNFDIHLCNTRGKTVQSFHQNNCGAVETGVSLEEDFSSSLKVTTKAPSHSFEFYVWSDEGINLCIDLSSSPSDWANRYRNEVCATENVCRKESRSLLQDLSCLGGSSTQGKSSFPRNTNSGPFDDCNGQTKSSPSLKLAKDVMGLDQQNEAGRPSIYDSLTPRNMTVNVAKNVNENQSTVSAELTVNVADNLKKYESTVSAEVSYGAPNNYISGAESCAKTASKKILDSNATDTPFIKSICGSVGNSLSGPDTLRHKNSKLDNEISEDCVMLHGSCPVNPGMLCPGALLSGSLELQVSEVASCPKYVSVSFFKNDGFLDLSDPKNTLDVEQGGLVNSSEINLDTDGKSLPSLTEEWEVGKIVNGRESSECSQFDDPLKKSGLECGDQESKMKHCKKRKHIHTEVQSSSGKPFAMFLRSMKNAVKVQPRRSMRLVSKVYMALGHSNFIFT</sequence>
<dbReference type="PANTHER" id="PTHR36376:SF1">
    <property type="entry name" value="OS09G0514700 PROTEIN"/>
    <property type="match status" value="1"/>
</dbReference>
<comment type="caution">
    <text evidence="2">The sequence shown here is derived from an EMBL/GenBank/DDBJ whole genome shotgun (WGS) entry which is preliminary data.</text>
</comment>
<evidence type="ECO:0000256" key="1">
    <source>
        <dbReference type="SAM" id="MobiDB-lite"/>
    </source>
</evidence>
<dbReference type="Proteomes" id="UP000257109">
    <property type="component" value="Unassembled WGS sequence"/>
</dbReference>
<dbReference type="OrthoDB" id="603754at2759"/>